<gene>
    <name evidence="1" type="ORF">SAMN04487788_1693</name>
</gene>
<name>A0A1H0P1L5_MICTS</name>
<reference evidence="1 2" key="1">
    <citation type="submission" date="2016-10" db="EMBL/GenBank/DDBJ databases">
        <authorList>
            <person name="de Groot N.N."/>
        </authorList>
    </citation>
    <scope>NUCLEOTIDE SEQUENCE [LARGE SCALE GENOMIC DNA]</scope>
    <source>
        <strain evidence="1 2">StLB037</strain>
    </source>
</reference>
<dbReference type="EMBL" id="FNJN01000003">
    <property type="protein sequence ID" value="SDO98882.1"/>
    <property type="molecule type" value="Genomic_DNA"/>
</dbReference>
<protein>
    <submittedName>
        <fullName evidence="1">Uncharacterized protein</fullName>
    </submittedName>
</protein>
<dbReference type="Proteomes" id="UP000186456">
    <property type="component" value="Unassembled WGS sequence"/>
</dbReference>
<evidence type="ECO:0000313" key="2">
    <source>
        <dbReference type="Proteomes" id="UP000186456"/>
    </source>
</evidence>
<sequence>MSTVAELIQIAESLLARTREGALTWGTNDNCGDDEYYAETDRFGYYVGSRDNDGESPYRVEIWRTRPDEEDIKLLDAVTVNDYFDAQPAVKALVEAARQNLAGLRLSLLEEVEADLMKKTPF</sequence>
<evidence type="ECO:0000313" key="1">
    <source>
        <dbReference type="EMBL" id="SDO98882.1"/>
    </source>
</evidence>
<accession>A0A1H0P1L5</accession>
<proteinExistence type="predicted"/>
<dbReference type="RefSeq" id="WP_074695057.1">
    <property type="nucleotide sequence ID" value="NZ_FNJN01000003.1"/>
</dbReference>
<dbReference type="AlphaFoldDB" id="A0A1H0P1L5"/>
<organism evidence="1 2">
    <name type="scientific">Microbacterium testaceum (strain StLB037)</name>
    <dbReference type="NCBI Taxonomy" id="979556"/>
    <lineage>
        <taxon>Bacteria</taxon>
        <taxon>Bacillati</taxon>
        <taxon>Actinomycetota</taxon>
        <taxon>Actinomycetes</taxon>
        <taxon>Micrococcales</taxon>
        <taxon>Microbacteriaceae</taxon>
        <taxon>Microbacterium</taxon>
    </lineage>
</organism>